<feature type="transmembrane region" description="Helical" evidence="1">
    <location>
        <begin position="305"/>
        <end position="327"/>
    </location>
</feature>
<evidence type="ECO:0000313" key="2">
    <source>
        <dbReference type="EMBL" id="KAE9392338.1"/>
    </source>
</evidence>
<feature type="transmembrane region" description="Helical" evidence="1">
    <location>
        <begin position="396"/>
        <end position="413"/>
    </location>
</feature>
<organism evidence="2 3">
    <name type="scientific">Gymnopus androsaceus JB14</name>
    <dbReference type="NCBI Taxonomy" id="1447944"/>
    <lineage>
        <taxon>Eukaryota</taxon>
        <taxon>Fungi</taxon>
        <taxon>Dikarya</taxon>
        <taxon>Basidiomycota</taxon>
        <taxon>Agaricomycotina</taxon>
        <taxon>Agaricomycetes</taxon>
        <taxon>Agaricomycetidae</taxon>
        <taxon>Agaricales</taxon>
        <taxon>Marasmiineae</taxon>
        <taxon>Omphalotaceae</taxon>
        <taxon>Gymnopus</taxon>
    </lineage>
</organism>
<keyword evidence="1" id="KW-1133">Transmembrane helix</keyword>
<sequence>MFPEASVFASVLLASRSFGYKQPIEYLEALEVLGAAYANPASIIDGLFPSPLSPNVIGRVDVTTIFYLFGLFLEGSEDNSTQLIATPSTVTVQSAVVEPPDTAVSYIAEMVFPTINMTAPLQIDMFLAYNDDMKIASYDAILCRVAKFSAYTIPYLAPQIAKQLNVTTMNITKIIQLKTATDTWQGGMNTGWCRYIHKNMVKYRPEIHCPHIGPTGGDVCIARDYIEVVNTNPFNQTFLAHNSSYNAADMKDIPTSSVMELFSVPAVLYMLFLYMLAKATEFLLTRVSLQYREMSFKNQRNTVTYVLDTFITGVVFVLQLFSVPILANKYTFDYVNMLKAAALLISRLYIFELTYRPCMRWPLLIDHFCTVFAIVLLLSVFSYIGHPALIAAGEIWLFQATTEQTVFIGLFMYRPRVPLRWTCNMIHFGAVHSFIFKIAFAAYLLVFWALHLEQFHAKPDEIALSVMLVTIIVLLMCTQIYGAWAVWCLAEKVNKAMRLTPIRPITTQTNSSTSTVVEDAQEKV</sequence>
<dbReference type="OrthoDB" id="10010954at2759"/>
<protein>
    <submittedName>
        <fullName evidence="2">Uncharacterized protein</fullName>
    </submittedName>
</protein>
<name>A0A6A4H3S5_9AGAR</name>
<evidence type="ECO:0000256" key="1">
    <source>
        <dbReference type="SAM" id="Phobius"/>
    </source>
</evidence>
<keyword evidence="1" id="KW-0472">Membrane</keyword>
<dbReference type="EMBL" id="ML769598">
    <property type="protein sequence ID" value="KAE9392338.1"/>
    <property type="molecule type" value="Genomic_DNA"/>
</dbReference>
<feature type="transmembrane region" description="Helical" evidence="1">
    <location>
        <begin position="425"/>
        <end position="450"/>
    </location>
</feature>
<feature type="transmembrane region" description="Helical" evidence="1">
    <location>
        <begin position="363"/>
        <end position="384"/>
    </location>
</feature>
<keyword evidence="3" id="KW-1185">Reference proteome</keyword>
<dbReference type="Proteomes" id="UP000799118">
    <property type="component" value="Unassembled WGS sequence"/>
</dbReference>
<feature type="transmembrane region" description="Helical" evidence="1">
    <location>
        <begin position="266"/>
        <end position="284"/>
    </location>
</feature>
<feature type="transmembrane region" description="Helical" evidence="1">
    <location>
        <begin position="462"/>
        <end position="490"/>
    </location>
</feature>
<keyword evidence="1" id="KW-0812">Transmembrane</keyword>
<accession>A0A6A4H3S5</accession>
<proteinExistence type="predicted"/>
<feature type="transmembrane region" description="Helical" evidence="1">
    <location>
        <begin position="333"/>
        <end position="351"/>
    </location>
</feature>
<dbReference type="AlphaFoldDB" id="A0A6A4H3S5"/>
<evidence type="ECO:0000313" key="3">
    <source>
        <dbReference type="Proteomes" id="UP000799118"/>
    </source>
</evidence>
<reference evidence="2" key="1">
    <citation type="journal article" date="2019" name="Environ. Microbiol.">
        <title>Fungal ecological strategies reflected in gene transcription - a case study of two litter decomposers.</title>
        <authorList>
            <person name="Barbi F."/>
            <person name="Kohler A."/>
            <person name="Barry K."/>
            <person name="Baskaran P."/>
            <person name="Daum C."/>
            <person name="Fauchery L."/>
            <person name="Ihrmark K."/>
            <person name="Kuo A."/>
            <person name="LaButti K."/>
            <person name="Lipzen A."/>
            <person name="Morin E."/>
            <person name="Grigoriev I.V."/>
            <person name="Henrissat B."/>
            <person name="Lindahl B."/>
            <person name="Martin F."/>
        </authorList>
    </citation>
    <scope>NUCLEOTIDE SEQUENCE</scope>
    <source>
        <strain evidence="2">JB14</strain>
    </source>
</reference>
<gene>
    <name evidence="2" type="ORF">BT96DRAFT_1000433</name>
</gene>